<sequence>MSLRSLPYEVVFMIVQNLSLEDTFHLSLSSRWLRYLIQDDRCCKPLLEALAVATAEVQEARISGKWSGALRRLVQRRQAIRAAAPFTAAILAVAESWLYSGGVLCHILDRTLRVLDVYGSQSEETVFDIRSLLHKKLPQPRGRRRYKFELLHYAEGFVSCLYSRSRPYSESFLVVLKVPEGSLVTTRPLESTCKLFVRNNADFLYFGTHSEIGEDGFRRWVLTNYDINGGQWARNKIHLIDMVGSDIGQSLCFEIIDGYFYGLSNQTSFEVNEVDWTSYYHCFRFPVDRPRQELTDRADKKQMWRRQHADGPIDDRWSFVRLVKNEETGQIQILESRKEWLDKRSSSQRAYYTTDIIWKSKRDDNQSNDTEATAGAGAGASSKTHLRNPYKTHIGDDSSASVMITLSKCHIRSYHYESQAFLDLVDNPHPDDLSSKARLQLRSGSRQLRPAAQLGPDSPGHDKTLPHTARIMHLYKNDGKNTITLWPPTPEEGEQAGADAAGLEKLGKIINPPSHTGNVKGVWDERSFVYSVGSNADGVQAIVFVGFDPSLKLKGL</sequence>
<keyword evidence="4" id="KW-1185">Reference proteome</keyword>
<feature type="region of interest" description="Disordered" evidence="1">
    <location>
        <begin position="363"/>
        <end position="392"/>
    </location>
</feature>
<reference evidence="3" key="1">
    <citation type="journal article" date="2020" name="Phytopathology">
        <title>Genome sequence of the chestnut blight fungus Cryphonectria parasitica EP155: A fundamental resource for an archetypical invasive plant pathogen.</title>
        <authorList>
            <person name="Crouch J.A."/>
            <person name="Dawe A."/>
            <person name="Aerts A."/>
            <person name="Barry K."/>
            <person name="Churchill A.C.L."/>
            <person name="Grimwood J."/>
            <person name="Hillman B."/>
            <person name="Milgroom M.G."/>
            <person name="Pangilinan J."/>
            <person name="Smith M."/>
            <person name="Salamov A."/>
            <person name="Schmutz J."/>
            <person name="Yadav J."/>
            <person name="Grigoriev I.V."/>
            <person name="Nuss D."/>
        </authorList>
    </citation>
    <scope>NUCLEOTIDE SEQUENCE</scope>
    <source>
        <strain evidence="3">EP155</strain>
    </source>
</reference>
<dbReference type="PROSITE" id="PS50181">
    <property type="entry name" value="FBOX"/>
    <property type="match status" value="1"/>
</dbReference>
<gene>
    <name evidence="3" type="ORF">M406DRAFT_283015</name>
</gene>
<comment type="caution">
    <text evidence="3">The sequence shown here is derived from an EMBL/GenBank/DDBJ whole genome shotgun (WGS) entry which is preliminary data.</text>
</comment>
<dbReference type="AlphaFoldDB" id="A0A9P4XUJ9"/>
<dbReference type="RefSeq" id="XP_040772061.1">
    <property type="nucleotide sequence ID" value="XM_040918499.1"/>
</dbReference>
<accession>A0A9P4XUJ9</accession>
<dbReference type="InterPro" id="IPR038946">
    <property type="entry name" value="FBXO47"/>
</dbReference>
<dbReference type="EMBL" id="MU032352">
    <property type="protein sequence ID" value="KAF3761082.1"/>
    <property type="molecule type" value="Genomic_DNA"/>
</dbReference>
<dbReference type="Proteomes" id="UP000803844">
    <property type="component" value="Unassembled WGS sequence"/>
</dbReference>
<name>A0A9P4XUJ9_CRYP1</name>
<dbReference type="GeneID" id="63835628"/>
<organism evidence="3 4">
    <name type="scientific">Cryphonectria parasitica (strain ATCC 38755 / EP155)</name>
    <dbReference type="NCBI Taxonomy" id="660469"/>
    <lineage>
        <taxon>Eukaryota</taxon>
        <taxon>Fungi</taxon>
        <taxon>Dikarya</taxon>
        <taxon>Ascomycota</taxon>
        <taxon>Pezizomycotina</taxon>
        <taxon>Sordariomycetes</taxon>
        <taxon>Sordariomycetidae</taxon>
        <taxon>Diaporthales</taxon>
        <taxon>Cryphonectriaceae</taxon>
        <taxon>Cryphonectria-Endothia species complex</taxon>
        <taxon>Cryphonectria</taxon>
    </lineage>
</organism>
<protein>
    <recommendedName>
        <fullName evidence="2">F-box domain-containing protein</fullName>
    </recommendedName>
</protein>
<feature type="non-terminal residue" evidence="3">
    <location>
        <position position="556"/>
    </location>
</feature>
<evidence type="ECO:0000313" key="4">
    <source>
        <dbReference type="Proteomes" id="UP000803844"/>
    </source>
</evidence>
<dbReference type="PANTHER" id="PTHR34098:SF1">
    <property type="entry name" value="F-BOX ONLY PROTEIN 47"/>
    <property type="match status" value="1"/>
</dbReference>
<evidence type="ECO:0000259" key="2">
    <source>
        <dbReference type="PROSITE" id="PS50181"/>
    </source>
</evidence>
<dbReference type="InterPro" id="IPR001810">
    <property type="entry name" value="F-box_dom"/>
</dbReference>
<dbReference type="InterPro" id="IPR036047">
    <property type="entry name" value="F-box-like_dom_sf"/>
</dbReference>
<dbReference type="PANTHER" id="PTHR34098">
    <property type="entry name" value="F-BOX ONLY PROTEIN 47"/>
    <property type="match status" value="1"/>
</dbReference>
<feature type="domain" description="F-box" evidence="2">
    <location>
        <begin position="1"/>
        <end position="46"/>
    </location>
</feature>
<dbReference type="SUPFAM" id="SSF81383">
    <property type="entry name" value="F-box domain"/>
    <property type="match status" value="1"/>
</dbReference>
<proteinExistence type="predicted"/>
<evidence type="ECO:0000256" key="1">
    <source>
        <dbReference type="SAM" id="MobiDB-lite"/>
    </source>
</evidence>
<evidence type="ECO:0000313" key="3">
    <source>
        <dbReference type="EMBL" id="KAF3761082.1"/>
    </source>
</evidence>
<dbReference type="OrthoDB" id="5359231at2759"/>